<name>A0A9P5AIB4_9HYPO</name>
<keyword evidence="2" id="KW-1185">Reference proteome</keyword>
<dbReference type="Proteomes" id="UP000730481">
    <property type="component" value="Unassembled WGS sequence"/>
</dbReference>
<comment type="caution">
    <text evidence="1">The sequence shown here is derived from an EMBL/GenBank/DDBJ whole genome shotgun (WGS) entry which is preliminary data.</text>
</comment>
<evidence type="ECO:0000313" key="1">
    <source>
        <dbReference type="EMBL" id="KAF4339004.1"/>
    </source>
</evidence>
<dbReference type="AlphaFoldDB" id="A0A9P5AIB4"/>
<dbReference type="EMBL" id="PVQB02000311">
    <property type="protein sequence ID" value="KAF4339004.1"/>
    <property type="molecule type" value="Genomic_DNA"/>
</dbReference>
<reference evidence="1" key="2">
    <citation type="submission" date="2020-02" db="EMBL/GenBank/DDBJ databases">
        <title>Identification and distribution of gene clusters putatively required for synthesis of sphingolipid metabolism inhibitors in phylogenetically diverse species of the filamentous fungus Fusarium.</title>
        <authorList>
            <person name="Kim H.-S."/>
            <person name="Busman M."/>
            <person name="Brown D.W."/>
            <person name="Divon H."/>
            <person name="Uhlig S."/>
            <person name="Proctor R.H."/>
        </authorList>
    </citation>
    <scope>NUCLEOTIDE SEQUENCE</scope>
    <source>
        <strain evidence="1">NRRL 25174</strain>
    </source>
</reference>
<organism evidence="1 2">
    <name type="scientific">Fusarium beomiforme</name>
    <dbReference type="NCBI Taxonomy" id="44412"/>
    <lineage>
        <taxon>Eukaryota</taxon>
        <taxon>Fungi</taxon>
        <taxon>Dikarya</taxon>
        <taxon>Ascomycota</taxon>
        <taxon>Pezizomycotina</taxon>
        <taxon>Sordariomycetes</taxon>
        <taxon>Hypocreomycetidae</taxon>
        <taxon>Hypocreales</taxon>
        <taxon>Nectriaceae</taxon>
        <taxon>Fusarium</taxon>
        <taxon>Fusarium burgessii species complex</taxon>
    </lineage>
</organism>
<sequence>MCCDSCFGSKEKEKIPVARGRHPGISNSEMDEWDKYLNPRKEDKHAGYAYDCYQRASGYKKIGKRYVKVRP</sequence>
<gene>
    <name evidence="1" type="ORF">FBEOM_7091</name>
</gene>
<proteinExistence type="predicted"/>
<evidence type="ECO:0000313" key="2">
    <source>
        <dbReference type="Proteomes" id="UP000730481"/>
    </source>
</evidence>
<protein>
    <submittedName>
        <fullName evidence="1">Uncharacterized protein</fullName>
    </submittedName>
</protein>
<dbReference type="OrthoDB" id="10509273at2759"/>
<reference evidence="1" key="1">
    <citation type="journal article" date="2017" name="Mycologia">
        <title>Fusarium algeriense, sp. nov., a novel toxigenic crown rot pathogen of durum wheat from Algeria is nested in the Fusarium burgessii species complex.</title>
        <authorList>
            <person name="Laraba I."/>
            <person name="Keddad A."/>
            <person name="Boureghda H."/>
            <person name="Abdallah N."/>
            <person name="Vaughan M.M."/>
            <person name="Proctor R.H."/>
            <person name="Busman M."/>
            <person name="O'Donnell K."/>
        </authorList>
    </citation>
    <scope>NUCLEOTIDE SEQUENCE</scope>
    <source>
        <strain evidence="1">NRRL 25174</strain>
    </source>
</reference>
<accession>A0A9P5AIB4</accession>